<dbReference type="Proteomes" id="UP001496627">
    <property type="component" value="Unassembled WGS sequence"/>
</dbReference>
<name>A0ABV0MCB4_9HYPH</name>
<comment type="caution">
    <text evidence="1">The sequence shown here is derived from an EMBL/GenBank/DDBJ whole genome shotgun (WGS) entry which is preliminary data.</text>
</comment>
<keyword evidence="2" id="KW-1185">Reference proteome</keyword>
<proteinExistence type="predicted"/>
<sequence length="108" mass="11496">MKSVGRCLSVATLICGLVTADYWTNGAVIPADFVVSDAQARVGRPATPGSVAGVARRTTRRVVRRSTIYVATLPRGCSNVVINGVSMWSCGGAYYQSYGGRYVVVYVD</sequence>
<gene>
    <name evidence="1" type="ORF">ABK249_32010</name>
</gene>
<evidence type="ECO:0000313" key="1">
    <source>
        <dbReference type="EMBL" id="MEQ1409531.1"/>
    </source>
</evidence>
<reference evidence="1 2" key="1">
    <citation type="submission" date="2024-05" db="EMBL/GenBank/DDBJ databases">
        <title>Neorhizobium sp. Rsf11, a plant growth promoting and heavy metal resistant PAH-degrader.</title>
        <authorList>
            <person name="Golubev S.N."/>
            <person name="Muratova A.Y."/>
            <person name="Markelova M.I."/>
        </authorList>
    </citation>
    <scope>NUCLEOTIDE SEQUENCE [LARGE SCALE GENOMIC DNA]</scope>
    <source>
        <strain evidence="1 2">Rsf11</strain>
    </source>
</reference>
<organism evidence="1 2">
    <name type="scientific">Neorhizobium phenanthreniclasticum</name>
    <dbReference type="NCBI Taxonomy" id="3157917"/>
    <lineage>
        <taxon>Bacteria</taxon>
        <taxon>Pseudomonadati</taxon>
        <taxon>Pseudomonadota</taxon>
        <taxon>Alphaproteobacteria</taxon>
        <taxon>Hyphomicrobiales</taxon>
        <taxon>Rhizobiaceae</taxon>
        <taxon>Rhizobium/Agrobacterium group</taxon>
        <taxon>Neorhizobium</taxon>
    </lineage>
</organism>
<accession>A0ABV0MCB4</accession>
<dbReference type="EMBL" id="JBEAAL010000047">
    <property type="protein sequence ID" value="MEQ1409531.1"/>
    <property type="molecule type" value="Genomic_DNA"/>
</dbReference>
<dbReference type="RefSeq" id="WP_348864813.1">
    <property type="nucleotide sequence ID" value="NZ_JBEAAL010000047.1"/>
</dbReference>
<protein>
    <submittedName>
        <fullName evidence="1">Uncharacterized protein</fullName>
    </submittedName>
</protein>
<evidence type="ECO:0000313" key="2">
    <source>
        <dbReference type="Proteomes" id="UP001496627"/>
    </source>
</evidence>